<evidence type="ECO:0000313" key="4">
    <source>
        <dbReference type="Proteomes" id="UP001595632"/>
    </source>
</evidence>
<keyword evidence="1" id="KW-0597">Phosphoprotein</keyword>
<dbReference type="RefSeq" id="WP_275634770.1">
    <property type="nucleotide sequence ID" value="NZ_JARGYD010000011.1"/>
</dbReference>
<gene>
    <name evidence="3" type="ORF">ACFOGP_16800</name>
</gene>
<evidence type="ECO:0000259" key="2">
    <source>
        <dbReference type="PROSITE" id="PS50110"/>
    </source>
</evidence>
<reference evidence="4" key="1">
    <citation type="journal article" date="2019" name="Int. J. Syst. Evol. Microbiol.">
        <title>The Global Catalogue of Microorganisms (GCM) 10K type strain sequencing project: providing services to taxonomists for standard genome sequencing and annotation.</title>
        <authorList>
            <consortium name="The Broad Institute Genomics Platform"/>
            <consortium name="The Broad Institute Genome Sequencing Center for Infectious Disease"/>
            <person name="Wu L."/>
            <person name="Ma J."/>
        </authorList>
    </citation>
    <scope>NUCLEOTIDE SEQUENCE [LARGE SCALE GENOMIC DNA]</scope>
    <source>
        <strain evidence="4">KCTC 52366</strain>
    </source>
</reference>
<organism evidence="3 4">
    <name type="scientific">Psychromarinibacter halotolerans</name>
    <dbReference type="NCBI Taxonomy" id="1775175"/>
    <lineage>
        <taxon>Bacteria</taxon>
        <taxon>Pseudomonadati</taxon>
        <taxon>Pseudomonadota</taxon>
        <taxon>Alphaproteobacteria</taxon>
        <taxon>Rhodobacterales</taxon>
        <taxon>Paracoccaceae</taxon>
        <taxon>Psychromarinibacter</taxon>
    </lineage>
</organism>
<accession>A0ABV7GW00</accession>
<feature type="modified residue" description="4-aspartylphosphate" evidence="1">
    <location>
        <position position="49"/>
    </location>
</feature>
<dbReference type="Gene3D" id="3.40.50.2300">
    <property type="match status" value="1"/>
</dbReference>
<evidence type="ECO:0000313" key="3">
    <source>
        <dbReference type="EMBL" id="MFC3144385.1"/>
    </source>
</evidence>
<dbReference type="Proteomes" id="UP001595632">
    <property type="component" value="Unassembled WGS sequence"/>
</dbReference>
<evidence type="ECO:0000256" key="1">
    <source>
        <dbReference type="PROSITE-ProRule" id="PRU00169"/>
    </source>
</evidence>
<proteinExistence type="predicted"/>
<feature type="domain" description="Response regulatory" evidence="2">
    <location>
        <begin position="1"/>
        <end position="110"/>
    </location>
</feature>
<name>A0ABV7GW00_9RHOB</name>
<sequence>MICEDEFIVALDLKLMLEDFGFEVLGPFSEVSAAADFVKDTCPDVALLDVNLRDGQVFPLADTLAEKGVPMVFHSGHVDDSEIRERYPEATSCKKPVNTEGLKNALFQSVA</sequence>
<dbReference type="EMBL" id="JBHRTB010000010">
    <property type="protein sequence ID" value="MFC3144385.1"/>
    <property type="molecule type" value="Genomic_DNA"/>
</dbReference>
<dbReference type="PROSITE" id="PS50110">
    <property type="entry name" value="RESPONSE_REGULATORY"/>
    <property type="match status" value="1"/>
</dbReference>
<keyword evidence="4" id="KW-1185">Reference proteome</keyword>
<comment type="caution">
    <text evidence="3">The sequence shown here is derived from an EMBL/GenBank/DDBJ whole genome shotgun (WGS) entry which is preliminary data.</text>
</comment>
<dbReference type="InterPro" id="IPR011006">
    <property type="entry name" value="CheY-like_superfamily"/>
</dbReference>
<dbReference type="SUPFAM" id="SSF52172">
    <property type="entry name" value="CheY-like"/>
    <property type="match status" value="1"/>
</dbReference>
<dbReference type="InterPro" id="IPR001789">
    <property type="entry name" value="Sig_transdc_resp-reg_receiver"/>
</dbReference>
<protein>
    <submittedName>
        <fullName evidence="3">Response regulator</fullName>
    </submittedName>
</protein>